<evidence type="ECO:0000313" key="1">
    <source>
        <dbReference type="EMBL" id="ODQ64721.1"/>
    </source>
</evidence>
<evidence type="ECO:0000313" key="2">
    <source>
        <dbReference type="Proteomes" id="UP000095009"/>
    </source>
</evidence>
<name>A0A1E3PH54_9ASCO</name>
<dbReference type="EMBL" id="KV454411">
    <property type="protein sequence ID" value="ODQ64721.1"/>
    <property type="molecule type" value="Genomic_DNA"/>
</dbReference>
<accession>A0A1E3PH54</accession>
<keyword evidence="2" id="KW-1185">Reference proteome</keyword>
<dbReference type="AlphaFoldDB" id="A0A1E3PH54"/>
<protein>
    <submittedName>
        <fullName evidence="1">Uncharacterized protein</fullName>
    </submittedName>
</protein>
<proteinExistence type="predicted"/>
<dbReference type="Proteomes" id="UP000095009">
    <property type="component" value="Unassembled WGS sequence"/>
</dbReference>
<reference evidence="1 2" key="1">
    <citation type="journal article" date="2016" name="Proc. Natl. Acad. Sci. U.S.A.">
        <title>Comparative genomics of biotechnologically important yeasts.</title>
        <authorList>
            <person name="Riley R."/>
            <person name="Haridas S."/>
            <person name="Wolfe K.H."/>
            <person name="Lopes M.R."/>
            <person name="Hittinger C.T."/>
            <person name="Goeker M."/>
            <person name="Salamov A.A."/>
            <person name="Wisecaver J.H."/>
            <person name="Long T.M."/>
            <person name="Calvey C.H."/>
            <person name="Aerts A.L."/>
            <person name="Barry K.W."/>
            <person name="Choi C."/>
            <person name="Clum A."/>
            <person name="Coughlan A.Y."/>
            <person name="Deshpande S."/>
            <person name="Douglass A.P."/>
            <person name="Hanson S.J."/>
            <person name="Klenk H.-P."/>
            <person name="LaButti K.M."/>
            <person name="Lapidus A."/>
            <person name="Lindquist E.A."/>
            <person name="Lipzen A.M."/>
            <person name="Meier-Kolthoff J.P."/>
            <person name="Ohm R.A."/>
            <person name="Otillar R.P."/>
            <person name="Pangilinan J.L."/>
            <person name="Peng Y."/>
            <person name="Rokas A."/>
            <person name="Rosa C.A."/>
            <person name="Scheuner C."/>
            <person name="Sibirny A.A."/>
            <person name="Slot J.C."/>
            <person name="Stielow J.B."/>
            <person name="Sun H."/>
            <person name="Kurtzman C.P."/>
            <person name="Blackwell M."/>
            <person name="Grigoriev I.V."/>
            <person name="Jeffries T.W."/>
        </authorList>
    </citation>
    <scope>NUCLEOTIDE SEQUENCE [LARGE SCALE GENOMIC DNA]</scope>
    <source>
        <strain evidence="1 2">DSM 6958</strain>
    </source>
</reference>
<organism evidence="1 2">
    <name type="scientific">Nadsonia fulvescens var. elongata DSM 6958</name>
    <dbReference type="NCBI Taxonomy" id="857566"/>
    <lineage>
        <taxon>Eukaryota</taxon>
        <taxon>Fungi</taxon>
        <taxon>Dikarya</taxon>
        <taxon>Ascomycota</taxon>
        <taxon>Saccharomycotina</taxon>
        <taxon>Dipodascomycetes</taxon>
        <taxon>Dipodascales</taxon>
        <taxon>Dipodascales incertae sedis</taxon>
        <taxon>Nadsonia</taxon>
    </lineage>
</organism>
<gene>
    <name evidence="1" type="ORF">NADFUDRAFT_71133</name>
</gene>
<sequence length="126" mass="14457">MNIFISPSPSSFHLDENTETDRFSMSEFDFDGLDYVQLIDPSLVDLEDPPSYNEAMASSPANCCRSAGMRSTFTTTTTRSTGKRFSLAERLEYIYYTRYLTHARIKLSIGNKLNRVKRCFRKKTAN</sequence>